<dbReference type="CDD" id="cd03235">
    <property type="entry name" value="ABC_Metallic_Cations"/>
    <property type="match status" value="1"/>
</dbReference>
<feature type="domain" description="ABC transporter" evidence="4">
    <location>
        <begin position="5"/>
        <end position="235"/>
    </location>
</feature>
<evidence type="ECO:0000256" key="3">
    <source>
        <dbReference type="ARBA" id="ARBA00022840"/>
    </source>
</evidence>
<dbReference type="SMART" id="SM00382">
    <property type="entry name" value="AAA"/>
    <property type="match status" value="1"/>
</dbReference>
<keyword evidence="2" id="KW-0547">Nucleotide-binding</keyword>
<dbReference type="PROSITE" id="PS50893">
    <property type="entry name" value="ABC_TRANSPORTER_2"/>
    <property type="match status" value="1"/>
</dbReference>
<protein>
    <submittedName>
        <fullName evidence="5">Zn(II) transporter (ATP-binding protein)</fullName>
    </submittedName>
</protein>
<name>A0A2X0PVK5_BROTH</name>
<evidence type="ECO:0000256" key="1">
    <source>
        <dbReference type="ARBA" id="ARBA00022448"/>
    </source>
</evidence>
<dbReference type="InterPro" id="IPR017871">
    <property type="entry name" value="ABC_transporter-like_CS"/>
</dbReference>
<evidence type="ECO:0000313" key="5">
    <source>
        <dbReference type="EMBL" id="SPP28532.1"/>
    </source>
</evidence>
<dbReference type="SUPFAM" id="SSF52540">
    <property type="entry name" value="P-loop containing nucleoside triphosphate hydrolases"/>
    <property type="match status" value="1"/>
</dbReference>
<dbReference type="Gene3D" id="3.40.50.300">
    <property type="entry name" value="P-loop containing nucleotide triphosphate hydrolases"/>
    <property type="match status" value="1"/>
</dbReference>
<dbReference type="InterPro" id="IPR027417">
    <property type="entry name" value="P-loop_NTPase"/>
</dbReference>
<dbReference type="InterPro" id="IPR050153">
    <property type="entry name" value="Metal_Ion_Import_ABC"/>
</dbReference>
<dbReference type="GO" id="GO:0016887">
    <property type="term" value="F:ATP hydrolysis activity"/>
    <property type="evidence" value="ECO:0007669"/>
    <property type="project" value="InterPro"/>
</dbReference>
<reference evidence="6" key="1">
    <citation type="submission" date="2018-04" db="EMBL/GenBank/DDBJ databases">
        <authorList>
            <person name="Illikoud N."/>
        </authorList>
    </citation>
    <scope>NUCLEOTIDE SEQUENCE [LARGE SCALE GENOMIC DNA]</scope>
</reference>
<evidence type="ECO:0000256" key="2">
    <source>
        <dbReference type="ARBA" id="ARBA00022741"/>
    </source>
</evidence>
<dbReference type="Proteomes" id="UP000270190">
    <property type="component" value="Unassembled WGS sequence"/>
</dbReference>
<dbReference type="InterPro" id="IPR003593">
    <property type="entry name" value="AAA+_ATPase"/>
</dbReference>
<evidence type="ECO:0000259" key="4">
    <source>
        <dbReference type="PROSITE" id="PS50893"/>
    </source>
</evidence>
<gene>
    <name evidence="5" type="primary">znuC</name>
    <name evidence="5" type="ORF">BTBSAS_220029</name>
</gene>
<evidence type="ECO:0000313" key="6">
    <source>
        <dbReference type="Proteomes" id="UP000270190"/>
    </source>
</evidence>
<dbReference type="InterPro" id="IPR003439">
    <property type="entry name" value="ABC_transporter-like_ATP-bd"/>
</dbReference>
<keyword evidence="1" id="KW-0813">Transport</keyword>
<organism evidence="5 6">
    <name type="scientific">Brochothrix thermosphacta</name>
    <name type="common">Microbacterium thermosphactum</name>
    <dbReference type="NCBI Taxonomy" id="2756"/>
    <lineage>
        <taxon>Bacteria</taxon>
        <taxon>Bacillati</taxon>
        <taxon>Bacillota</taxon>
        <taxon>Bacilli</taxon>
        <taxon>Bacillales</taxon>
        <taxon>Listeriaceae</taxon>
        <taxon>Brochothrix</taxon>
    </lineage>
</organism>
<dbReference type="Pfam" id="PF00005">
    <property type="entry name" value="ABC_tran"/>
    <property type="match status" value="1"/>
</dbReference>
<proteinExistence type="predicted"/>
<dbReference type="AlphaFoldDB" id="A0A2X0PVK5"/>
<dbReference type="GO" id="GO:0005524">
    <property type="term" value="F:ATP binding"/>
    <property type="evidence" value="ECO:0007669"/>
    <property type="project" value="UniProtKB-KW"/>
</dbReference>
<dbReference type="EMBL" id="OUNC01000015">
    <property type="protein sequence ID" value="SPP28532.1"/>
    <property type="molecule type" value="Genomic_DNA"/>
</dbReference>
<dbReference type="PROSITE" id="PS00211">
    <property type="entry name" value="ABC_TRANSPORTER_1"/>
    <property type="match status" value="1"/>
</dbReference>
<dbReference type="PANTHER" id="PTHR42734:SF4">
    <property type="entry name" value="HIGH-AFFINITY ZINC UPTAKE SYSTEM ATP-BINDING PROTEIN ZNUC"/>
    <property type="match status" value="1"/>
</dbReference>
<accession>A0A2X0PVK5</accession>
<sequence length="236" mass="27199">MMDYIQVKDIMFKYDDEPVLSDVSFHISEGEFVSLTGENGAAKSTLLKIVLGLLKPASGEVTRTLVNTEGEKFQIGYLPQQVASFNEGFPSTVIELVRSGRFQRGKWFKRLSQTDHEKVEEALRSVDMWKYKDAQIGELSGGQKQRICMARVLAAEPDLFVLDEPTTGMDKENRKNFYKLMRHYADSHNRAILMVTHDDEDLTRYVDRELRLTRKEDTEWRCFCMNSCSAHSSQEH</sequence>
<dbReference type="PANTHER" id="PTHR42734">
    <property type="entry name" value="METAL TRANSPORT SYSTEM ATP-BINDING PROTEIN TM_0124-RELATED"/>
    <property type="match status" value="1"/>
</dbReference>
<keyword evidence="3 5" id="KW-0067">ATP-binding</keyword>